<sequence length="51" mass="6151">MNNDLDKAEKKWHDPEDSSNPYLYDDYVEEDGNYYSKSDYDAMYKADEEED</sequence>
<keyword evidence="3" id="KW-1185">Reference proteome</keyword>
<reference evidence="2 3" key="1">
    <citation type="submission" date="2020-08" db="EMBL/GenBank/DDBJ databases">
        <title>A Genomic Blueprint of the Chicken Gut Microbiome.</title>
        <authorList>
            <person name="Gilroy R."/>
            <person name="Ravi A."/>
            <person name="Getino M."/>
            <person name="Pursley I."/>
            <person name="Horton D.L."/>
            <person name="Alikhan N.-F."/>
            <person name="Baker D."/>
            <person name="Gharbi K."/>
            <person name="Hall N."/>
            <person name="Watson M."/>
            <person name="Adriaenssens E.M."/>
            <person name="Foster-Nyarko E."/>
            <person name="Jarju S."/>
            <person name="Secka A."/>
            <person name="Antonio M."/>
            <person name="Oren A."/>
            <person name="Chaudhuri R."/>
            <person name="La Ragione R.M."/>
            <person name="Hildebrand F."/>
            <person name="Pallen M.J."/>
        </authorList>
    </citation>
    <scope>NUCLEOTIDE SEQUENCE [LARGE SCALE GENOMIC DNA]</scope>
    <source>
        <strain evidence="2 3">Sa3CUN2</strain>
    </source>
</reference>
<name>A0ABR8PBC2_9LACO</name>
<dbReference type="RefSeq" id="WP_191683953.1">
    <property type="nucleotide sequence ID" value="NZ_JACSQW010000004.1"/>
</dbReference>
<proteinExistence type="predicted"/>
<gene>
    <name evidence="2" type="ORF">H9564_02390</name>
</gene>
<organism evidence="2 3">
    <name type="scientific">Limosilactobacillus avistercoris</name>
    <dbReference type="NCBI Taxonomy" id="2762243"/>
    <lineage>
        <taxon>Bacteria</taxon>
        <taxon>Bacillati</taxon>
        <taxon>Bacillota</taxon>
        <taxon>Bacilli</taxon>
        <taxon>Lactobacillales</taxon>
        <taxon>Lactobacillaceae</taxon>
        <taxon>Limosilactobacillus</taxon>
    </lineage>
</organism>
<accession>A0ABR8PBC2</accession>
<protein>
    <submittedName>
        <fullName evidence="2">Uncharacterized protein</fullName>
    </submittedName>
</protein>
<evidence type="ECO:0000256" key="1">
    <source>
        <dbReference type="SAM" id="MobiDB-lite"/>
    </source>
</evidence>
<dbReference type="EMBL" id="JACSQW010000004">
    <property type="protein sequence ID" value="MBD7894581.1"/>
    <property type="molecule type" value="Genomic_DNA"/>
</dbReference>
<comment type="caution">
    <text evidence="2">The sequence shown here is derived from an EMBL/GenBank/DDBJ whole genome shotgun (WGS) entry which is preliminary data.</text>
</comment>
<dbReference type="Proteomes" id="UP000616837">
    <property type="component" value="Unassembled WGS sequence"/>
</dbReference>
<evidence type="ECO:0000313" key="2">
    <source>
        <dbReference type="EMBL" id="MBD7894581.1"/>
    </source>
</evidence>
<feature type="region of interest" description="Disordered" evidence="1">
    <location>
        <begin position="1"/>
        <end position="26"/>
    </location>
</feature>
<feature type="compositionally biased region" description="Basic and acidic residues" evidence="1">
    <location>
        <begin position="1"/>
        <end position="16"/>
    </location>
</feature>
<evidence type="ECO:0000313" key="3">
    <source>
        <dbReference type="Proteomes" id="UP000616837"/>
    </source>
</evidence>